<dbReference type="AlphaFoldDB" id="A0AAD8KXH8"/>
<sequence>MGQTIGKEEKKDISPIIGNCYDKYFSDPNKEWNSAEFYHAVCEIVEEMNKMLGSTQFHVPSTSTLEQAYNICYFGQINMIQRLMKYLEWDDGNELQKHHKGKGKGKGEKPLSKEEFQRILQDVIMDSGVTGMGIKDIFLFIFGIPIVTTFIKQRAAPNAIPNDIFIPAVTSASVFLLAKLNKI</sequence>
<dbReference type="Pfam" id="PF25284">
    <property type="entry name" value="DUF7874"/>
    <property type="match status" value="2"/>
</dbReference>
<evidence type="ECO:0000313" key="2">
    <source>
        <dbReference type="Proteomes" id="UP001229421"/>
    </source>
</evidence>
<keyword evidence="2" id="KW-1185">Reference proteome</keyword>
<gene>
    <name evidence="1" type="ORF">QVD17_17756</name>
</gene>
<organism evidence="1 2">
    <name type="scientific">Tagetes erecta</name>
    <name type="common">African marigold</name>
    <dbReference type="NCBI Taxonomy" id="13708"/>
    <lineage>
        <taxon>Eukaryota</taxon>
        <taxon>Viridiplantae</taxon>
        <taxon>Streptophyta</taxon>
        <taxon>Embryophyta</taxon>
        <taxon>Tracheophyta</taxon>
        <taxon>Spermatophyta</taxon>
        <taxon>Magnoliopsida</taxon>
        <taxon>eudicotyledons</taxon>
        <taxon>Gunneridae</taxon>
        <taxon>Pentapetalae</taxon>
        <taxon>asterids</taxon>
        <taxon>campanulids</taxon>
        <taxon>Asterales</taxon>
        <taxon>Asteraceae</taxon>
        <taxon>Asteroideae</taxon>
        <taxon>Heliantheae alliance</taxon>
        <taxon>Tageteae</taxon>
        <taxon>Tagetes</taxon>
    </lineage>
</organism>
<proteinExistence type="predicted"/>
<dbReference type="PANTHER" id="PTHR37216:SF1">
    <property type="entry name" value="EXPRESSED PROTEIN"/>
    <property type="match status" value="1"/>
</dbReference>
<dbReference type="Proteomes" id="UP001229421">
    <property type="component" value="Unassembled WGS sequence"/>
</dbReference>
<comment type="caution">
    <text evidence="1">The sequence shown here is derived from an EMBL/GenBank/DDBJ whole genome shotgun (WGS) entry which is preliminary data.</text>
</comment>
<dbReference type="EMBL" id="JAUHHV010000004">
    <property type="protein sequence ID" value="KAK1428916.1"/>
    <property type="molecule type" value="Genomic_DNA"/>
</dbReference>
<reference evidence="1" key="1">
    <citation type="journal article" date="2023" name="bioRxiv">
        <title>Improved chromosome-level genome assembly for marigold (Tagetes erecta).</title>
        <authorList>
            <person name="Jiang F."/>
            <person name="Yuan L."/>
            <person name="Wang S."/>
            <person name="Wang H."/>
            <person name="Xu D."/>
            <person name="Wang A."/>
            <person name="Fan W."/>
        </authorList>
    </citation>
    <scope>NUCLEOTIDE SEQUENCE</scope>
    <source>
        <strain evidence="1">WSJ</strain>
        <tissue evidence="1">Leaf</tissue>
    </source>
</reference>
<evidence type="ECO:0000313" key="1">
    <source>
        <dbReference type="EMBL" id="KAK1428916.1"/>
    </source>
</evidence>
<dbReference type="PANTHER" id="PTHR37216">
    <property type="entry name" value="EXPRESSED PROTEIN"/>
    <property type="match status" value="1"/>
</dbReference>
<accession>A0AAD8KXH8</accession>
<dbReference type="InterPro" id="IPR057196">
    <property type="entry name" value="DUF7874"/>
</dbReference>
<name>A0AAD8KXH8_TARER</name>
<protein>
    <submittedName>
        <fullName evidence="1">Uncharacterized protein</fullName>
    </submittedName>
</protein>